<dbReference type="PANTHER" id="PTHR43522:SF2">
    <property type="entry name" value="TRANSKETOLASE 1-RELATED"/>
    <property type="match status" value="1"/>
</dbReference>
<comment type="cofactor">
    <cofactor evidence="15">
        <name>Mg(2+)</name>
        <dbReference type="ChEBI" id="CHEBI:18420"/>
    </cofactor>
    <cofactor evidence="15">
        <name>Ca(2+)</name>
        <dbReference type="ChEBI" id="CHEBI:29108"/>
    </cofactor>
    <cofactor evidence="15">
        <name>Mn(2+)</name>
        <dbReference type="ChEBI" id="CHEBI:29035"/>
    </cofactor>
    <cofactor evidence="15">
        <name>Co(2+)</name>
        <dbReference type="ChEBI" id="CHEBI:48828"/>
    </cofactor>
    <text evidence="15">Binds 1 Mg(2+) ion per subunit. Can also utilize other divalent metal cations, such as Ca(2+), Mn(2+) and Co(2+).</text>
</comment>
<dbReference type="SUPFAM" id="SSF52922">
    <property type="entry name" value="TK C-terminal domain-like"/>
    <property type="match status" value="1"/>
</dbReference>
<dbReference type="InterPro" id="IPR005475">
    <property type="entry name" value="Transketolase-like_Pyr-bd"/>
</dbReference>
<dbReference type="Proteomes" id="UP000008743">
    <property type="component" value="Unassembled WGS sequence"/>
</dbReference>
<proteinExistence type="inferred from homology"/>
<evidence type="ECO:0000256" key="3">
    <source>
        <dbReference type="ARBA" id="ARBA00011738"/>
    </source>
</evidence>
<evidence type="ECO:0000256" key="13">
    <source>
        <dbReference type="PIRSR" id="PIRSR605478-4"/>
    </source>
</evidence>
<dbReference type="InterPro" id="IPR049557">
    <property type="entry name" value="Transketolase_CS"/>
</dbReference>
<feature type="binding site" evidence="13">
    <location>
        <position position="208"/>
    </location>
    <ligand>
        <name>Mg(2+)</name>
        <dbReference type="ChEBI" id="CHEBI:18420"/>
    </ligand>
</feature>
<dbReference type="FunFam" id="3.40.50.970:FF:000004">
    <property type="entry name" value="Transketolase"/>
    <property type="match status" value="1"/>
</dbReference>
<evidence type="ECO:0000256" key="9">
    <source>
        <dbReference type="ARBA" id="ARBA00049473"/>
    </source>
</evidence>
<evidence type="ECO:0000256" key="15">
    <source>
        <dbReference type="RuleBase" id="RU004996"/>
    </source>
</evidence>
<evidence type="ECO:0000313" key="18">
    <source>
        <dbReference type="Proteomes" id="UP000008743"/>
    </source>
</evidence>
<feature type="domain" description="Transketolase-like pyrimidine-binding" evidence="16">
    <location>
        <begin position="374"/>
        <end position="545"/>
    </location>
</feature>
<feature type="site" description="Important for catalytic activity" evidence="14">
    <location>
        <position position="47"/>
    </location>
</feature>
<dbReference type="STRING" id="595528.A0A0D2WT98"/>
<name>A0A0D2WT98_CAPO3</name>
<dbReference type="Pfam" id="PF02779">
    <property type="entry name" value="Transket_pyr"/>
    <property type="match status" value="1"/>
</dbReference>
<dbReference type="GO" id="GO:0005829">
    <property type="term" value="C:cytosol"/>
    <property type="evidence" value="ECO:0007669"/>
    <property type="project" value="TreeGrafter"/>
</dbReference>
<dbReference type="Gene3D" id="3.40.50.970">
    <property type="match status" value="2"/>
</dbReference>
<dbReference type="CDD" id="cd02012">
    <property type="entry name" value="TPP_TK"/>
    <property type="match status" value="1"/>
</dbReference>
<sequence length="693" mass="74850">MSHSIEHTDTHVAKRARTRSGSDLEWRCINTIRTLAADTVQRANSGHPGAPMGLAPTAHLLWAEFMRYNPTNPAWINRDRFVLSNGHACALQYSMLHLAGYQVTLEDLKHFRQIGSITPGHPENTHTPGVEVTTGPLGQGIANAVGLAIAQTHLAAEFNRPGFELINNHTYVILGDGCHMEGISGEAASLAGHLGLGNLIAIYDDNKISIDGETELAFTEDVAKRFEAYGWHTIHVSDADDDIVALRAAIESAKKVTDRPSLILARTTIGYGSEKEGTEKVHGAPLGDKDLAAAKTRLGFDPAQSFVVPAEVAAHYGQIAAQGQQLEADWRAQFDAYRAAHPALAAEFERRANNELPADWKKGLPTFTPKDKAVATRQLHSDVLNVLANNLPEIVGGSADLAPSNLTELKCSHDFQKATPEGRYIRFGVREHAMGAIGNGIAAYGMYIPYVATFFNFLSYCWPAARLSALSHFRVLYVMTHDSIGLGEDGPTHQPIEMLPLSRACPDMVTLRPADGNETVGSYVVAIERKHGPAVLCFTRHAVPHLEGSSAEKVALGAYVLQDQANHDVILIATGSEVSIAVEAARTLANEGIKARIVSAPSLDLFDQQPAAYRCEVLTPGVTVVSVEASGVTGWTRYSHFSIGMRSFGASGPVKDVFAKFGFTGDQVAASVRTFLGAPAERRHAHLAVHYDY</sequence>
<dbReference type="InterPro" id="IPR005474">
    <property type="entry name" value="Transketolase_N"/>
</dbReference>
<evidence type="ECO:0000313" key="17">
    <source>
        <dbReference type="EMBL" id="KJE94848.1"/>
    </source>
</evidence>
<comment type="cofactor">
    <cofactor evidence="13">
        <name>Mg(2+)</name>
        <dbReference type="ChEBI" id="CHEBI:18420"/>
    </cofactor>
    <text evidence="13">Binds 1 Mg(2+) ion per subunit. Can also utilize other divalent metal cations, such as Ca(2+), Mn(2+) and Co(2+).</text>
</comment>
<keyword evidence="5 15" id="KW-0808">Transferase</keyword>
<dbReference type="GO" id="GO:0004802">
    <property type="term" value="F:transketolase activity"/>
    <property type="evidence" value="ECO:0007669"/>
    <property type="project" value="UniProtKB-EC"/>
</dbReference>
<dbReference type="CDD" id="cd07033">
    <property type="entry name" value="TPP_PYR_DXS_TK_like"/>
    <property type="match status" value="1"/>
</dbReference>
<reference evidence="18" key="1">
    <citation type="submission" date="2011-02" db="EMBL/GenBank/DDBJ databases">
        <title>The Genome Sequence of Capsaspora owczarzaki ATCC 30864.</title>
        <authorList>
            <person name="Russ C."/>
            <person name="Cuomo C."/>
            <person name="Burger G."/>
            <person name="Gray M.W."/>
            <person name="Holland P.W.H."/>
            <person name="King N."/>
            <person name="Lang F.B.F."/>
            <person name="Roger A.J."/>
            <person name="Ruiz-Trillo I."/>
            <person name="Young S.K."/>
            <person name="Zeng Q."/>
            <person name="Gargeya S."/>
            <person name="Alvarado L."/>
            <person name="Berlin A."/>
            <person name="Chapman S.B."/>
            <person name="Chen Z."/>
            <person name="Freedman E."/>
            <person name="Gellesch M."/>
            <person name="Goldberg J."/>
            <person name="Griggs A."/>
            <person name="Gujja S."/>
            <person name="Heilman E."/>
            <person name="Heiman D."/>
            <person name="Howarth C."/>
            <person name="Mehta T."/>
            <person name="Neiman D."/>
            <person name="Pearson M."/>
            <person name="Roberts A."/>
            <person name="Saif S."/>
            <person name="Shea T."/>
            <person name="Shenoy N."/>
            <person name="Sisk P."/>
            <person name="Stolte C."/>
            <person name="Sykes S."/>
            <person name="White J."/>
            <person name="Yandava C."/>
            <person name="Haas B."/>
            <person name="Nusbaum C."/>
            <person name="Birren B."/>
        </authorList>
    </citation>
    <scope>NUCLEOTIDE SEQUENCE</scope>
    <source>
        <strain evidence="18">ATCC 30864</strain>
    </source>
</reference>
<comment type="similarity">
    <text evidence="2 15">Belongs to the transketolase family.</text>
</comment>
<feature type="binding site" evidence="11">
    <location>
        <position position="47"/>
    </location>
    <ligand>
        <name>substrate</name>
    </ligand>
</feature>
<dbReference type="SMART" id="SM00861">
    <property type="entry name" value="Transket_pyr"/>
    <property type="match status" value="1"/>
</dbReference>
<feature type="binding site" evidence="13">
    <location>
        <position position="176"/>
    </location>
    <ligand>
        <name>Mg(2+)</name>
        <dbReference type="ChEBI" id="CHEBI:18420"/>
    </ligand>
</feature>
<evidence type="ECO:0000256" key="2">
    <source>
        <dbReference type="ARBA" id="ARBA00007131"/>
    </source>
</evidence>
<dbReference type="GO" id="GO:0046872">
    <property type="term" value="F:metal ion binding"/>
    <property type="evidence" value="ECO:0007669"/>
    <property type="project" value="UniProtKB-KW"/>
</dbReference>
<dbReference type="PANTHER" id="PTHR43522">
    <property type="entry name" value="TRANSKETOLASE"/>
    <property type="match status" value="1"/>
</dbReference>
<feature type="binding site" evidence="11">
    <location>
        <position position="282"/>
    </location>
    <ligand>
        <name>substrate</name>
    </ligand>
</feature>
<dbReference type="Pfam" id="PF00456">
    <property type="entry name" value="Transketolase_N"/>
    <property type="match status" value="1"/>
</dbReference>
<feature type="binding site" evidence="11">
    <location>
        <position position="489"/>
    </location>
    <ligand>
        <name>substrate</name>
    </ligand>
</feature>
<dbReference type="FunCoup" id="A0A0D2WT98">
    <property type="interactions" value="314"/>
</dbReference>
<dbReference type="InterPro" id="IPR029061">
    <property type="entry name" value="THDP-binding"/>
</dbReference>
<feature type="binding site" evidence="11">
    <location>
        <position position="377"/>
    </location>
    <ligand>
        <name>substrate</name>
    </ligand>
</feature>
<dbReference type="InterPro" id="IPR005478">
    <property type="entry name" value="Transketolase_bac-like"/>
</dbReference>
<dbReference type="PhylomeDB" id="A0A0D2WT98"/>
<dbReference type="EMBL" id="KE346368">
    <property type="protein sequence ID" value="KJE94848.1"/>
    <property type="molecule type" value="Genomic_DNA"/>
</dbReference>
<keyword evidence="6 13" id="KW-0479">Metal-binding</keyword>
<keyword evidence="18" id="KW-1185">Reference proteome</keyword>
<protein>
    <recommendedName>
        <fullName evidence="4 15">Transketolase</fullName>
        <ecNumber evidence="4 15">2.2.1.1</ecNumber>
    </recommendedName>
</protein>
<dbReference type="EC" id="2.2.1.1" evidence="4 15"/>
<dbReference type="OrthoDB" id="10267175at2759"/>
<accession>A0A0D2WT98</accession>
<feature type="binding site" evidence="12">
    <location>
        <position position="87"/>
    </location>
    <ligand>
        <name>thiamine diphosphate</name>
        <dbReference type="ChEBI" id="CHEBI:58937"/>
    </ligand>
</feature>
<dbReference type="RefSeq" id="XP_004346092.2">
    <property type="nucleotide sequence ID" value="XM_004346042.2"/>
</dbReference>
<evidence type="ECO:0000256" key="11">
    <source>
        <dbReference type="PIRSR" id="PIRSR605478-2"/>
    </source>
</evidence>
<feature type="binding site" evidence="12">
    <location>
        <position position="177"/>
    </location>
    <ligand>
        <name>thiamine diphosphate</name>
        <dbReference type="ChEBI" id="CHEBI:58937"/>
    </ligand>
</feature>
<feature type="binding site" evidence="11">
    <location>
        <position position="493"/>
    </location>
    <ligand>
        <name>substrate</name>
    </ligand>
</feature>
<evidence type="ECO:0000256" key="1">
    <source>
        <dbReference type="ARBA" id="ARBA00001941"/>
    </source>
</evidence>
<dbReference type="SUPFAM" id="SSF52518">
    <property type="entry name" value="Thiamin diphosphate-binding fold (THDP-binding)"/>
    <property type="match status" value="2"/>
</dbReference>
<feature type="binding site" evidence="11">
    <location>
        <position position="540"/>
    </location>
    <ligand>
        <name>substrate</name>
    </ligand>
</feature>
<keyword evidence="15" id="KW-0106">Calcium</keyword>
<feature type="binding site" evidence="11">
    <location>
        <position position="404"/>
    </location>
    <ligand>
        <name>substrate</name>
    </ligand>
</feature>
<dbReference type="InterPro" id="IPR055152">
    <property type="entry name" value="Transketolase-like_C_2"/>
</dbReference>
<evidence type="ECO:0000256" key="5">
    <source>
        <dbReference type="ARBA" id="ARBA00022679"/>
    </source>
</evidence>
<organism evidence="17 18">
    <name type="scientific">Capsaspora owczarzaki (strain ATCC 30864)</name>
    <dbReference type="NCBI Taxonomy" id="595528"/>
    <lineage>
        <taxon>Eukaryota</taxon>
        <taxon>Filasterea</taxon>
        <taxon>Capsaspora</taxon>
    </lineage>
</organism>
<dbReference type="InterPro" id="IPR020826">
    <property type="entry name" value="Transketolase_BS"/>
</dbReference>
<feature type="binding site" evidence="13">
    <location>
        <position position="206"/>
    </location>
    <ligand>
        <name>Mg(2+)</name>
        <dbReference type="ChEBI" id="CHEBI:18420"/>
    </ligand>
</feature>
<dbReference type="eggNOG" id="KOG0523">
    <property type="taxonomic scope" value="Eukaryota"/>
</dbReference>
<comment type="subunit">
    <text evidence="3 15">Homodimer.</text>
</comment>
<feature type="site" description="Important for catalytic activity" evidence="14">
    <location>
        <position position="282"/>
    </location>
</feature>
<feature type="binding site" evidence="12">
    <location>
        <position position="282"/>
    </location>
    <ligand>
        <name>thiamine diphosphate</name>
        <dbReference type="ChEBI" id="CHEBI:58937"/>
    </ligand>
</feature>
<comment type="cofactor">
    <cofactor evidence="12">
        <name>thiamine diphosphate</name>
        <dbReference type="ChEBI" id="CHEBI:58937"/>
    </cofactor>
    <text evidence="12">Binds 1 thiamine pyrophosphate per subunit. During the reaction, the substrate forms a covalent intermediate with the cofactor.</text>
</comment>
<feature type="binding site" evidence="12">
    <location>
        <position position="206"/>
    </location>
    <ligand>
        <name>thiamine diphosphate</name>
        <dbReference type="ChEBI" id="CHEBI:58937"/>
    </ligand>
</feature>
<comment type="function">
    <text evidence="15">Catalyzes the transfer of a two-carbon ketol group from a ketose donor to an aldose acceptor, via a covalent intermediate with the cofactor thiamine pyrophosphate.</text>
</comment>
<evidence type="ECO:0000256" key="6">
    <source>
        <dbReference type="ARBA" id="ARBA00022723"/>
    </source>
</evidence>
<feature type="active site" description="Proton donor" evidence="10">
    <location>
        <position position="431"/>
    </location>
</feature>
<feature type="binding site" evidence="12">
    <location>
        <position position="457"/>
    </location>
    <ligand>
        <name>thiamine diphosphate</name>
        <dbReference type="ChEBI" id="CHEBI:58937"/>
    </ligand>
</feature>
<evidence type="ECO:0000256" key="7">
    <source>
        <dbReference type="ARBA" id="ARBA00022842"/>
    </source>
</evidence>
<keyword evidence="8 12" id="KW-0786">Thiamine pyrophosphate</keyword>
<dbReference type="Gene3D" id="3.40.50.920">
    <property type="match status" value="1"/>
</dbReference>
<dbReference type="NCBIfam" id="TIGR00232">
    <property type="entry name" value="tktlase_bact"/>
    <property type="match status" value="1"/>
</dbReference>
<dbReference type="Pfam" id="PF22613">
    <property type="entry name" value="Transketolase_C_1"/>
    <property type="match status" value="1"/>
</dbReference>
<evidence type="ECO:0000256" key="14">
    <source>
        <dbReference type="PIRSR" id="PIRSR605478-5"/>
    </source>
</evidence>
<dbReference type="PROSITE" id="PS00802">
    <property type="entry name" value="TRANSKETOLASE_2"/>
    <property type="match status" value="1"/>
</dbReference>
<feature type="binding site" evidence="11">
    <location>
        <position position="481"/>
    </location>
    <ligand>
        <name>substrate</name>
    </ligand>
</feature>
<dbReference type="FunFam" id="3.40.50.970:FF:000003">
    <property type="entry name" value="Transketolase"/>
    <property type="match status" value="1"/>
</dbReference>
<dbReference type="FunFam" id="3.40.50.920:FF:000003">
    <property type="entry name" value="Transketolase"/>
    <property type="match status" value="1"/>
</dbReference>
<keyword evidence="7 13" id="KW-0460">Magnesium</keyword>
<evidence type="ECO:0000259" key="16">
    <source>
        <dbReference type="SMART" id="SM00861"/>
    </source>
</evidence>
<evidence type="ECO:0000256" key="12">
    <source>
        <dbReference type="PIRSR" id="PIRSR605478-3"/>
    </source>
</evidence>
<dbReference type="AlphaFoldDB" id="A0A0D2WT98"/>
<gene>
    <name evidence="17" type="ORF">CAOG_005419</name>
</gene>
<dbReference type="InParanoid" id="A0A0D2WT98"/>
<dbReference type="PROSITE" id="PS00801">
    <property type="entry name" value="TRANSKETOLASE_1"/>
    <property type="match status" value="1"/>
</dbReference>
<dbReference type="GO" id="GO:0006098">
    <property type="term" value="P:pentose-phosphate shunt"/>
    <property type="evidence" value="ECO:0007669"/>
    <property type="project" value="TreeGrafter"/>
</dbReference>
<evidence type="ECO:0000256" key="10">
    <source>
        <dbReference type="PIRSR" id="PIRSR605478-1"/>
    </source>
</evidence>
<feature type="binding site" evidence="12">
    <location>
        <begin position="135"/>
        <end position="137"/>
    </location>
    <ligand>
        <name>thiamine diphosphate</name>
        <dbReference type="ChEBI" id="CHEBI:58937"/>
    </ligand>
</feature>
<comment type="cofactor">
    <cofactor evidence="1">
        <name>Co(2+)</name>
        <dbReference type="ChEBI" id="CHEBI:48828"/>
    </cofactor>
</comment>
<dbReference type="InterPro" id="IPR009014">
    <property type="entry name" value="Transketo_C/PFOR_II"/>
</dbReference>
<evidence type="ECO:0000256" key="8">
    <source>
        <dbReference type="ARBA" id="ARBA00023052"/>
    </source>
</evidence>
<dbReference type="InterPro" id="IPR033247">
    <property type="entry name" value="Transketolase_fam"/>
</dbReference>
<evidence type="ECO:0000256" key="4">
    <source>
        <dbReference type="ARBA" id="ARBA00013152"/>
    </source>
</evidence>
<comment type="catalytic activity">
    <reaction evidence="9 15">
        <text>D-sedoheptulose 7-phosphate + D-glyceraldehyde 3-phosphate = aldehydo-D-ribose 5-phosphate + D-xylulose 5-phosphate</text>
        <dbReference type="Rhea" id="RHEA:10508"/>
        <dbReference type="ChEBI" id="CHEBI:57483"/>
        <dbReference type="ChEBI" id="CHEBI:57737"/>
        <dbReference type="ChEBI" id="CHEBI:58273"/>
        <dbReference type="ChEBI" id="CHEBI:59776"/>
        <dbReference type="EC" id="2.2.1.1"/>
    </reaction>
</comment>